<feature type="region of interest" description="Disordered" evidence="1">
    <location>
        <begin position="193"/>
        <end position="213"/>
    </location>
</feature>
<dbReference type="HOGENOM" id="CLU_372135_0_0_1"/>
<dbReference type="AlphaFoldDB" id="G3JTW9"/>
<keyword evidence="3" id="KW-1185">Reference proteome</keyword>
<reference evidence="2 3" key="1">
    <citation type="journal article" date="2011" name="Genome Biol.">
        <title>Genome sequence of the insect pathogenic fungus Cordyceps militaris, a valued traditional Chinese medicine.</title>
        <authorList>
            <person name="Zheng P."/>
            <person name="Xia Y."/>
            <person name="Xiao G."/>
            <person name="Xiong C."/>
            <person name="Hu X."/>
            <person name="Zhang S."/>
            <person name="Zheng H."/>
            <person name="Huang Y."/>
            <person name="Zhou Y."/>
            <person name="Wang S."/>
            <person name="Zhao G.P."/>
            <person name="Liu X."/>
            <person name="St Leger R.J."/>
            <person name="Wang C."/>
        </authorList>
    </citation>
    <scope>NUCLEOTIDE SEQUENCE [LARGE SCALE GENOMIC DNA]</scope>
    <source>
        <strain evidence="2 3">CM01</strain>
    </source>
</reference>
<sequence>MGFLAFLQRRQSDKTSLSSSPSTATLQRSNTPSTATKIRSRSVADLLGSQHTYHPQHAHQRSDSRTATPQPTQWTIPDFSQQRATSSQSHILLSPKTSGKRAGAPAVLGRHVDLLDAQGQLGPSDFKARLQAAGSREYGEDVAERNIGQNGLLLGSPAVQRFYATRSLHVSQRRHTSAPKVRKYAPADVIHEQPEYEDAAHRPSSPSSSIYTARSMPITRARVTSIFDSPVYTEQSPRTGRRASVATLSYIGRPQRQQSTGREETDTEESDDAFPPSIPRFRRSEPESSTERPVSVLGSVRRARQSADVLSAYNMGAPSQRTLLDKVHNCNDGGARPASRESCRSPAALLARPVSIRATLQPRPNLSVENMLRWRQTLGDDEADDDADQRSLATERATESRASQRQWSVTSTEPTERSDVSSVCPRPASRATVTTSVDMRSLLDLDEHCPEEENDDDCSSITTDGSNVDAFVAKRQRRAAPEDKALLFKESQFFIGTRALPGLFDDNDATPVPRAQDPLNAQLQQPQHDEAPAAPRHSRRQETRTPPPLDMLIPEDARPMSRLGESPIGPEAASGGWRGLEEPAAEDESSVTATPESTPGPFIPRMYLNQRQRLLALGFDYDTDEEDTDLTSLSDEDDGADVMTLKARVAAAPVLRPQRLSVIVEAPSGDDSAVRWQRNDAKRITPHGAARRVDAPLEEEGNLADVEY</sequence>
<feature type="region of interest" description="Disordered" evidence="1">
    <location>
        <begin position="52"/>
        <end position="74"/>
    </location>
</feature>
<feature type="region of interest" description="Disordered" evidence="1">
    <location>
        <begin position="1"/>
        <end position="37"/>
    </location>
</feature>
<gene>
    <name evidence="2" type="ORF">CCM_09259</name>
</gene>
<accession>G3JTW9</accession>
<feature type="region of interest" description="Disordered" evidence="1">
    <location>
        <begin position="677"/>
        <end position="708"/>
    </location>
</feature>
<proteinExistence type="predicted"/>
<evidence type="ECO:0000256" key="1">
    <source>
        <dbReference type="SAM" id="MobiDB-lite"/>
    </source>
</evidence>
<feature type="compositionally biased region" description="Polar residues" evidence="1">
    <location>
        <begin position="26"/>
        <end position="37"/>
    </location>
</feature>
<evidence type="ECO:0000313" key="2">
    <source>
        <dbReference type="EMBL" id="EGX88123.1"/>
    </source>
</evidence>
<name>G3JTW9_CORMM</name>
<dbReference type="EMBL" id="JH126406">
    <property type="protein sequence ID" value="EGX88123.1"/>
    <property type="molecule type" value="Genomic_DNA"/>
</dbReference>
<evidence type="ECO:0000313" key="3">
    <source>
        <dbReference type="Proteomes" id="UP000001610"/>
    </source>
</evidence>
<protein>
    <submittedName>
        <fullName evidence="2">Uncharacterized protein</fullName>
    </submittedName>
</protein>
<dbReference type="GeneID" id="18171262"/>
<dbReference type="eggNOG" id="ENOG502RP82">
    <property type="taxonomic scope" value="Eukaryota"/>
</dbReference>
<dbReference type="KEGG" id="cmt:CCM_09259"/>
<feature type="region of interest" description="Disordered" evidence="1">
    <location>
        <begin position="231"/>
        <end position="299"/>
    </location>
</feature>
<dbReference type="RefSeq" id="XP_006674456.1">
    <property type="nucleotide sequence ID" value="XM_006674393.1"/>
</dbReference>
<feature type="compositionally biased region" description="Low complexity" evidence="1">
    <location>
        <begin position="14"/>
        <end position="25"/>
    </location>
</feature>
<feature type="compositionally biased region" description="Acidic residues" evidence="1">
    <location>
        <begin position="696"/>
        <end position="708"/>
    </location>
</feature>
<feature type="compositionally biased region" description="Polar residues" evidence="1">
    <location>
        <begin position="400"/>
        <end position="413"/>
    </location>
</feature>
<dbReference type="OrthoDB" id="5325276at2759"/>
<dbReference type="InParanoid" id="G3JTW9"/>
<feature type="region of interest" description="Disordered" evidence="1">
    <location>
        <begin position="379"/>
        <end position="433"/>
    </location>
</feature>
<dbReference type="VEuPathDB" id="FungiDB:CCM_09259"/>
<dbReference type="OMA" id="QWSIAST"/>
<feature type="region of interest" description="Disordered" evidence="1">
    <location>
        <begin position="505"/>
        <end position="604"/>
    </location>
</feature>
<dbReference type="Proteomes" id="UP000001610">
    <property type="component" value="Unassembled WGS sequence"/>
</dbReference>
<organism evidence="2 3">
    <name type="scientific">Cordyceps militaris (strain CM01)</name>
    <name type="common">Caterpillar fungus</name>
    <dbReference type="NCBI Taxonomy" id="983644"/>
    <lineage>
        <taxon>Eukaryota</taxon>
        <taxon>Fungi</taxon>
        <taxon>Dikarya</taxon>
        <taxon>Ascomycota</taxon>
        <taxon>Pezizomycotina</taxon>
        <taxon>Sordariomycetes</taxon>
        <taxon>Hypocreomycetidae</taxon>
        <taxon>Hypocreales</taxon>
        <taxon>Cordycipitaceae</taxon>
        <taxon>Cordyceps</taxon>
    </lineage>
</organism>
<feature type="compositionally biased region" description="Polar residues" evidence="1">
    <location>
        <begin position="65"/>
        <end position="74"/>
    </location>
</feature>